<dbReference type="Pfam" id="PF22391">
    <property type="entry name" value="DUF6975"/>
    <property type="match status" value="1"/>
</dbReference>
<dbReference type="AlphaFoldDB" id="A0A396RNF8"/>
<dbReference type="EMBL" id="QWLV01000005">
    <property type="protein sequence ID" value="RHW17286.1"/>
    <property type="molecule type" value="Genomic_DNA"/>
</dbReference>
<name>A0A396RNF8_9SPHN</name>
<accession>A0A396RNF8</accession>
<reference evidence="1 2" key="1">
    <citation type="submission" date="2018-08" db="EMBL/GenBank/DDBJ databases">
        <title>The multiple taxonomic identification of Sphingomonas gilva.</title>
        <authorList>
            <person name="Zhu D."/>
            <person name="Zheng S."/>
        </authorList>
    </citation>
    <scope>NUCLEOTIDE SEQUENCE [LARGE SCALE GENOMIC DNA]</scope>
    <source>
        <strain evidence="1 2">ZDH117</strain>
    </source>
</reference>
<organism evidence="1 2">
    <name type="scientific">Sphingomonas gilva</name>
    <dbReference type="NCBI Taxonomy" id="2305907"/>
    <lineage>
        <taxon>Bacteria</taxon>
        <taxon>Pseudomonadati</taxon>
        <taxon>Pseudomonadota</taxon>
        <taxon>Alphaproteobacteria</taxon>
        <taxon>Sphingomonadales</taxon>
        <taxon>Sphingomonadaceae</taxon>
        <taxon>Sphingomonas</taxon>
    </lineage>
</organism>
<dbReference type="InterPro" id="IPR054248">
    <property type="entry name" value="DUF6975"/>
</dbReference>
<gene>
    <name evidence="1" type="ORF">D1610_12165</name>
</gene>
<evidence type="ECO:0000313" key="2">
    <source>
        <dbReference type="Proteomes" id="UP000266693"/>
    </source>
</evidence>
<evidence type="ECO:0000313" key="1">
    <source>
        <dbReference type="EMBL" id="RHW17286.1"/>
    </source>
</evidence>
<proteinExistence type="predicted"/>
<protein>
    <submittedName>
        <fullName evidence="1">Uncharacterized protein</fullName>
    </submittedName>
</protein>
<dbReference type="OrthoDB" id="7468483at2"/>
<dbReference type="Proteomes" id="UP000266693">
    <property type="component" value="Unassembled WGS sequence"/>
</dbReference>
<keyword evidence="2" id="KW-1185">Reference proteome</keyword>
<comment type="caution">
    <text evidence="1">The sequence shown here is derived from an EMBL/GenBank/DDBJ whole genome shotgun (WGS) entry which is preliminary data.</text>
</comment>
<sequence length="217" mass="22781">MQHRQGDGGWSALAGLVAADGASAHTHAAALTRSFTADPRDLADAVHHLCLLHGRHPGVIDHAGLHTVHDGARGWLIDAAEGFASERGVLTRLVVAAGPMPSTPNHAEAESAITTQRHALDMLSQSDRNGCAIGAAFALALDWAAIRDVLAEAARRFGVDMPESALPPAFETAIVAATVGEAPAIERAMLFGAQQLIAQHRGLWDLLEARAEARRLG</sequence>